<dbReference type="KEGG" id="cthd:CDO33_03500"/>
<feature type="compositionally biased region" description="Basic and acidic residues" evidence="1">
    <location>
        <begin position="1"/>
        <end position="20"/>
    </location>
</feature>
<name>A0A2K2FP08_9CLOT</name>
<feature type="region of interest" description="Disordered" evidence="1">
    <location>
        <begin position="1"/>
        <end position="42"/>
    </location>
</feature>
<sequence length="314" mass="34032">MAENGTRSDAHSQNPKKAEDQAGSASKSMKQANSNSSMVSRGTARASDVYLMKGDENSKVIKLQKDLKTLGYFTVTPTGYYGDITYEAVKKLQAAHNLKQDGIVHTSTLKLIEKLVKEKEEADKAAAKQAQSDKASKPAEVAKPSETANSGKKAEDYMMPWFGGVESFFARGETATVYDIKSGKSFKIKRTYGTNHADCETLTAEDTKIMKQIYGGQWSWERRPVIVTVNGKKIAASMAGMPHAGVDSEPANAYVSKRSGDYGAGTNLDTVKGNGMDGHFDIHFLNSKTHGTGKVNADHQNAVKEAAKWAASNY</sequence>
<keyword evidence="4" id="KW-1185">Reference proteome</keyword>
<dbReference type="InterPro" id="IPR036366">
    <property type="entry name" value="PGBDSf"/>
</dbReference>
<protein>
    <recommendedName>
        <fullName evidence="2">Peptidoglycan binding-like domain-containing protein</fullName>
    </recommendedName>
</protein>
<dbReference type="Pfam" id="PF01471">
    <property type="entry name" value="PG_binding_1"/>
    <property type="match status" value="1"/>
</dbReference>
<dbReference type="InterPro" id="IPR002477">
    <property type="entry name" value="Peptidoglycan-bd-like"/>
</dbReference>
<feature type="domain" description="Peptidoglycan binding-like" evidence="2">
    <location>
        <begin position="57"/>
        <end position="111"/>
    </location>
</feature>
<evidence type="ECO:0000313" key="3">
    <source>
        <dbReference type="EMBL" id="PNU00515.1"/>
    </source>
</evidence>
<accession>A0A2K2FP08</accession>
<comment type="caution">
    <text evidence="3">The sequence shown here is derived from an EMBL/GenBank/DDBJ whole genome shotgun (WGS) entry which is preliminary data.</text>
</comment>
<dbReference type="InterPro" id="IPR036365">
    <property type="entry name" value="PGBD-like_sf"/>
</dbReference>
<evidence type="ECO:0000259" key="2">
    <source>
        <dbReference type="Pfam" id="PF01471"/>
    </source>
</evidence>
<evidence type="ECO:0000313" key="4">
    <source>
        <dbReference type="Proteomes" id="UP000236151"/>
    </source>
</evidence>
<organism evidence="3 4">
    <name type="scientific">Clostridium thermosuccinogenes</name>
    <dbReference type="NCBI Taxonomy" id="84032"/>
    <lineage>
        <taxon>Bacteria</taxon>
        <taxon>Bacillati</taxon>
        <taxon>Bacillota</taxon>
        <taxon>Clostridia</taxon>
        <taxon>Eubacteriales</taxon>
        <taxon>Clostridiaceae</taxon>
        <taxon>Clostridium</taxon>
    </lineage>
</organism>
<proteinExistence type="predicted"/>
<dbReference type="Proteomes" id="UP000236151">
    <property type="component" value="Unassembled WGS sequence"/>
</dbReference>
<reference evidence="4" key="1">
    <citation type="submission" date="2017-06" db="EMBL/GenBank/DDBJ databases">
        <title>Investigating the central metabolism of Clostridium thermosuccinogenes.</title>
        <authorList>
            <person name="Koendjbiharie J.G."/>
            <person name="Van Kranenburg R."/>
            <person name="Vriesendorp B."/>
        </authorList>
    </citation>
    <scope>NUCLEOTIDE SEQUENCE [LARGE SCALE GENOMIC DNA]</scope>
    <source>
        <strain evidence="4">DSM 5806</strain>
    </source>
</reference>
<dbReference type="OrthoDB" id="529831at2"/>
<dbReference type="AlphaFoldDB" id="A0A2K2FP08"/>
<dbReference type="Gene3D" id="1.10.101.10">
    <property type="entry name" value="PGBD-like superfamily/PGBD"/>
    <property type="match status" value="1"/>
</dbReference>
<gene>
    <name evidence="3" type="ORF">CDQ84_05860</name>
</gene>
<feature type="region of interest" description="Disordered" evidence="1">
    <location>
        <begin position="123"/>
        <end position="151"/>
    </location>
</feature>
<dbReference type="EMBL" id="NIOJ01000010">
    <property type="protein sequence ID" value="PNU00515.1"/>
    <property type="molecule type" value="Genomic_DNA"/>
</dbReference>
<evidence type="ECO:0000256" key="1">
    <source>
        <dbReference type="SAM" id="MobiDB-lite"/>
    </source>
</evidence>
<dbReference type="SUPFAM" id="SSF47090">
    <property type="entry name" value="PGBD-like"/>
    <property type="match status" value="1"/>
</dbReference>
<feature type="compositionally biased region" description="Polar residues" evidence="1">
    <location>
        <begin position="23"/>
        <end position="40"/>
    </location>
</feature>